<dbReference type="OrthoDB" id="9804829at2"/>
<keyword evidence="1" id="KW-0812">Transmembrane</keyword>
<name>A0A5M9WS49_PAEAM</name>
<keyword evidence="1" id="KW-0472">Membrane</keyword>
<dbReference type="EMBL" id="RIAS01000004">
    <property type="protein sequence ID" value="KAA8784299.1"/>
    <property type="molecule type" value="Genomic_DNA"/>
</dbReference>
<evidence type="ECO:0000313" key="3">
    <source>
        <dbReference type="Proteomes" id="UP000323664"/>
    </source>
</evidence>
<comment type="caution">
    <text evidence="2">The sequence shown here is derived from an EMBL/GenBank/DDBJ whole genome shotgun (WGS) entry which is preliminary data.</text>
</comment>
<evidence type="ECO:0000313" key="2">
    <source>
        <dbReference type="EMBL" id="KAA8784299.1"/>
    </source>
</evidence>
<protein>
    <submittedName>
        <fullName evidence="2">DUF1700 domain-containing protein</fullName>
    </submittedName>
</protein>
<accession>A0A5M9WS49</accession>
<dbReference type="Proteomes" id="UP000323664">
    <property type="component" value="Unassembled WGS sequence"/>
</dbReference>
<gene>
    <name evidence="2" type="ORF">EC604_10600</name>
</gene>
<feature type="transmembrane region" description="Helical" evidence="1">
    <location>
        <begin position="158"/>
        <end position="182"/>
    </location>
</feature>
<feature type="transmembrane region" description="Helical" evidence="1">
    <location>
        <begin position="102"/>
        <end position="121"/>
    </location>
</feature>
<feature type="transmembrane region" description="Helical" evidence="1">
    <location>
        <begin position="127"/>
        <end position="149"/>
    </location>
</feature>
<dbReference type="RefSeq" id="WP_123064137.1">
    <property type="nucleotide sequence ID" value="NZ_RIAS01000004.1"/>
</dbReference>
<keyword evidence="1" id="KW-1133">Transmembrane helix</keyword>
<sequence>MNRQQFMQAMELVLRPMDRLERAELLAGYAHKFTLGLREGKSEEDIARELGHPEEIARKVLGERYNANAYSDTSDRGRVPFDAPSFREMKPPVNHNRATRNFFVCIGLIFLNLALMIPIGLSLWSVWLTIASLSLLALAPVAAAFDYLYLNHLETTEVFVAIGLLGIGILFALASKFVFIAFKNVTLRYIRWNVNVMKGDVSA</sequence>
<dbReference type="AlphaFoldDB" id="A0A5M9WS49"/>
<proteinExistence type="predicted"/>
<reference evidence="2 3" key="1">
    <citation type="journal article" date="2019" name="J. Ind. Microbiol. Biotechnol.">
        <title>Paenibacillus amylolyticus 27C64 has a diverse set of carbohydrate-active enzymes and complete pectin deconstruction system.</title>
        <authorList>
            <person name="Keggi C."/>
            <person name="Doran-Peterson J."/>
        </authorList>
    </citation>
    <scope>NUCLEOTIDE SEQUENCE [LARGE SCALE GENOMIC DNA]</scope>
    <source>
        <strain evidence="2 3">27C64</strain>
    </source>
</reference>
<evidence type="ECO:0000256" key="1">
    <source>
        <dbReference type="SAM" id="Phobius"/>
    </source>
</evidence>
<organism evidence="2 3">
    <name type="scientific">Paenibacillus amylolyticus</name>
    <dbReference type="NCBI Taxonomy" id="1451"/>
    <lineage>
        <taxon>Bacteria</taxon>
        <taxon>Bacillati</taxon>
        <taxon>Bacillota</taxon>
        <taxon>Bacilli</taxon>
        <taxon>Bacillales</taxon>
        <taxon>Paenibacillaceae</taxon>
        <taxon>Paenibacillus</taxon>
    </lineage>
</organism>